<name>A0A8I5NRZ8_PAPAN</name>
<dbReference type="AlphaFoldDB" id="A0A8I5NRZ8"/>
<dbReference type="InterPro" id="IPR036249">
    <property type="entry name" value="Thioredoxin-like_sf"/>
</dbReference>
<dbReference type="GO" id="GO:0070062">
    <property type="term" value="C:extracellular exosome"/>
    <property type="evidence" value="ECO:0007669"/>
    <property type="project" value="TreeGrafter"/>
</dbReference>
<evidence type="ECO:0000313" key="7">
    <source>
        <dbReference type="Proteomes" id="UP000028761"/>
    </source>
</evidence>
<dbReference type="GeneTree" id="ENSGT00940000164034"/>
<dbReference type="PROSITE" id="PS50404">
    <property type="entry name" value="GST_NTER"/>
    <property type="match status" value="1"/>
</dbReference>
<dbReference type="InterPro" id="IPR003080">
    <property type="entry name" value="GST_alpha"/>
</dbReference>
<evidence type="ECO:0000256" key="3">
    <source>
        <dbReference type="ARBA" id="ARBA00022679"/>
    </source>
</evidence>
<dbReference type="InterPro" id="IPR050213">
    <property type="entry name" value="GST_superfamily"/>
</dbReference>
<accession>A0A8I5NRZ8</accession>
<evidence type="ECO:0000259" key="4">
    <source>
        <dbReference type="PROSITE" id="PS50404"/>
    </source>
</evidence>
<dbReference type="GO" id="GO:0004364">
    <property type="term" value="F:glutathione transferase activity"/>
    <property type="evidence" value="ECO:0007669"/>
    <property type="project" value="UniProtKB-EC"/>
</dbReference>
<dbReference type="GO" id="GO:0004769">
    <property type="term" value="F:steroid Delta-isomerase activity"/>
    <property type="evidence" value="ECO:0007669"/>
    <property type="project" value="Ensembl"/>
</dbReference>
<reference evidence="6" key="2">
    <citation type="submission" date="2025-08" db="UniProtKB">
        <authorList>
            <consortium name="Ensembl"/>
        </authorList>
    </citation>
    <scope>IDENTIFICATION</scope>
</reference>
<comment type="similarity">
    <text evidence="1">Belongs to the GST superfamily. Alpha family.</text>
</comment>
<dbReference type="GO" id="GO:0005829">
    <property type="term" value="C:cytosol"/>
    <property type="evidence" value="ECO:0007669"/>
    <property type="project" value="Ensembl"/>
</dbReference>
<dbReference type="InterPro" id="IPR010987">
    <property type="entry name" value="Glutathione-S-Trfase_C-like"/>
</dbReference>
<dbReference type="OMA" id="NEMFIML"/>
<sequence>MAEKPMLHYLNARGRMESTRWLLAPAGVEFEEIYLKSAEDLDKLRNDGSLMFQQVPMVEIDGMKLVQTRAILNYIASKYNLYGKDIKERALIDMYTEGIADLGEMILLLPICPPEEKDAKIALIKEKTKNRYFSAFEKVSETELSLEASRKIVAGHSWGH</sequence>
<dbReference type="GO" id="GO:0006805">
    <property type="term" value="P:xenobiotic metabolic process"/>
    <property type="evidence" value="ECO:0007669"/>
    <property type="project" value="TreeGrafter"/>
</dbReference>
<dbReference type="Gene3D" id="1.20.1050.10">
    <property type="match status" value="1"/>
</dbReference>
<evidence type="ECO:0000256" key="1">
    <source>
        <dbReference type="ARBA" id="ARBA00011055"/>
    </source>
</evidence>
<evidence type="ECO:0000313" key="6">
    <source>
        <dbReference type="Ensembl" id="ENSPANP00000056961.1"/>
    </source>
</evidence>
<dbReference type="SUPFAM" id="SSF52833">
    <property type="entry name" value="Thioredoxin-like"/>
    <property type="match status" value="1"/>
</dbReference>
<dbReference type="PRINTS" id="PR01266">
    <property type="entry name" value="GSTRNSFRASEA"/>
</dbReference>
<dbReference type="CDD" id="cd03077">
    <property type="entry name" value="GST_N_Alpha"/>
    <property type="match status" value="1"/>
</dbReference>
<dbReference type="GO" id="GO:0030855">
    <property type="term" value="P:epithelial cell differentiation"/>
    <property type="evidence" value="ECO:0007669"/>
    <property type="project" value="Ensembl"/>
</dbReference>
<dbReference type="PROSITE" id="PS50405">
    <property type="entry name" value="GST_CTER"/>
    <property type="match status" value="1"/>
</dbReference>
<dbReference type="SFLD" id="SFLDS00019">
    <property type="entry name" value="Glutathione_Transferase_(cytos"/>
    <property type="match status" value="1"/>
</dbReference>
<dbReference type="GO" id="GO:0043651">
    <property type="term" value="P:linoleic acid metabolic process"/>
    <property type="evidence" value="ECO:0007669"/>
    <property type="project" value="Ensembl"/>
</dbReference>
<feature type="domain" description="GST C-terminal" evidence="5">
    <location>
        <begin position="85"/>
        <end position="160"/>
    </location>
</feature>
<dbReference type="GO" id="GO:0006693">
    <property type="term" value="P:prostaglandin metabolic process"/>
    <property type="evidence" value="ECO:0007669"/>
    <property type="project" value="Ensembl"/>
</dbReference>
<keyword evidence="3" id="KW-0808">Transferase</keyword>
<protein>
    <recommendedName>
        <fullName evidence="2">glutathione transferase</fullName>
        <ecNumber evidence="2">2.5.1.18</ecNumber>
    </recommendedName>
</protein>
<dbReference type="EC" id="2.5.1.18" evidence="2"/>
<feature type="domain" description="GST N-terminal" evidence="4">
    <location>
        <begin position="3"/>
        <end position="83"/>
    </location>
</feature>
<dbReference type="PANTHER" id="PTHR11571:SF107">
    <property type="entry name" value="GLUTATHIONE S-TRANSFERASE A1"/>
    <property type="match status" value="1"/>
</dbReference>
<dbReference type="Gene3D" id="3.40.30.10">
    <property type="entry name" value="Glutaredoxin"/>
    <property type="match status" value="1"/>
</dbReference>
<evidence type="ECO:0000256" key="2">
    <source>
        <dbReference type="ARBA" id="ARBA00012452"/>
    </source>
</evidence>
<dbReference type="Proteomes" id="UP000028761">
    <property type="component" value="Chromosome 6"/>
</dbReference>
<keyword evidence="7" id="KW-1185">Reference proteome</keyword>
<dbReference type="InterPro" id="IPR036282">
    <property type="entry name" value="Glutathione-S-Trfase_C_sf"/>
</dbReference>
<dbReference type="GO" id="GO:1901687">
    <property type="term" value="P:glutathione derivative biosynthetic process"/>
    <property type="evidence" value="ECO:0007669"/>
    <property type="project" value="Ensembl"/>
</dbReference>
<reference evidence="6 7" key="1">
    <citation type="submission" date="2012-03" db="EMBL/GenBank/DDBJ databases">
        <title>Whole Genome Assembly of Papio anubis.</title>
        <authorList>
            <person name="Liu Y.L."/>
            <person name="Abraham K.A."/>
            <person name="Akbar H.A."/>
            <person name="Ali S.A."/>
            <person name="Anosike U.A."/>
            <person name="Aqrawi P.A."/>
            <person name="Arias F.A."/>
            <person name="Attaway T.A."/>
            <person name="Awwad R.A."/>
            <person name="Babu C.B."/>
            <person name="Bandaranaike D.B."/>
            <person name="Battles P.B."/>
            <person name="Bell A.B."/>
            <person name="Beltran B.B."/>
            <person name="Berhane-Mersha D.B."/>
            <person name="Bess C.B."/>
            <person name="Bickham C.B."/>
            <person name="Bolden T.B."/>
            <person name="Carter K.C."/>
            <person name="Chau D.C."/>
            <person name="Chavez A.C."/>
            <person name="Clerc-Blankenburg K.C."/>
            <person name="Coyle M.C."/>
            <person name="Dao M.D."/>
            <person name="Davila M.L.D."/>
            <person name="Davy-Carroll L.D."/>
            <person name="Denson S.D."/>
            <person name="Dinh H.D."/>
            <person name="Fernandez S.F."/>
            <person name="Fernando P.F."/>
            <person name="Forbes L.F."/>
            <person name="Francis C.F."/>
            <person name="Francisco L.F."/>
            <person name="Fu Q.F."/>
            <person name="Garcia-Iii R.G."/>
            <person name="Garrett T.G."/>
            <person name="Gross S.G."/>
            <person name="Gubbala S.G."/>
            <person name="Hirani K.H."/>
            <person name="Hogues M.H."/>
            <person name="Hollins B.H."/>
            <person name="Jackson L.J."/>
            <person name="Javaid M.J."/>
            <person name="Jhangiani S.J."/>
            <person name="Johnson A.J."/>
            <person name="Johnson B.J."/>
            <person name="Jones J.J."/>
            <person name="Joshi V.J."/>
            <person name="Kalu J.K."/>
            <person name="Khan N.K."/>
            <person name="Korchina V.K."/>
            <person name="Kovar C.K."/>
            <person name="Lago L.L."/>
            <person name="Lara F.L."/>
            <person name="Le T.-K.L."/>
            <person name="Lee S.L."/>
            <person name="Legall-Iii F.L."/>
            <person name="Lemon S.L."/>
            <person name="Liu J.L."/>
            <person name="Liu Y.-S.L."/>
            <person name="Liyanage D.L."/>
            <person name="Lopez J.L."/>
            <person name="Lorensuhewa L.L."/>
            <person name="Mata R.M."/>
            <person name="Mathew T.M."/>
            <person name="Mercado C.M."/>
            <person name="Mercado I.M."/>
            <person name="Morales K.M."/>
            <person name="Morgan M.M."/>
            <person name="Munidasa M.M."/>
            <person name="Ngo D.N."/>
            <person name="Nguyen L.N."/>
            <person name="Nguyen T.N."/>
            <person name="Nguyen N.N."/>
            <person name="Obregon M.O."/>
            <person name="Okwuonu G.O."/>
            <person name="Ongeri F.O."/>
            <person name="Onwere C.O."/>
            <person name="Osifeso I.O."/>
            <person name="Parra A.P."/>
            <person name="Patil S.P."/>
            <person name="Perez A.P."/>
            <person name="Perez Y.P."/>
            <person name="Pham C.P."/>
            <person name="Pu L.-L.P."/>
            <person name="Puazo M.P."/>
            <person name="Quiroz J.Q."/>
            <person name="Rouhana J.R."/>
            <person name="Ruiz M.R."/>
            <person name="Ruiz S.-J.R."/>
            <person name="Saada N.S."/>
            <person name="Santibanez J.S."/>
            <person name="Scheel M.S."/>
            <person name="Schneider B.S."/>
            <person name="Simmons D.S."/>
            <person name="Sisson I.S."/>
            <person name="Tang L.-Y.T."/>
            <person name="Thornton R.T."/>
            <person name="Tisius J.T."/>
            <person name="Toledanes G.T."/>
            <person name="Trejos Z.T."/>
            <person name="Usmani K.U."/>
            <person name="Varghese R.V."/>
            <person name="Vattathil S.V."/>
            <person name="Vee V.V."/>
            <person name="Walker D.W."/>
            <person name="Weissenberger G.W."/>
            <person name="White C.W."/>
            <person name="Williams A.W."/>
            <person name="Woodworth J.W."/>
            <person name="Wright R.W."/>
            <person name="Zhu Y.Z."/>
            <person name="Han Y.H."/>
            <person name="Newsham I.N."/>
            <person name="Nazareth L.N."/>
            <person name="Worley K.W."/>
            <person name="Muzny D.M."/>
            <person name="Rogers J.R."/>
            <person name="Gibbs R.G."/>
        </authorList>
    </citation>
    <scope>NUCLEOTIDE SEQUENCE [LARGE SCALE GENOMIC DNA]</scope>
</reference>
<organism evidence="6 7">
    <name type="scientific">Papio anubis</name>
    <name type="common">Olive baboon</name>
    <dbReference type="NCBI Taxonomy" id="9555"/>
    <lineage>
        <taxon>Eukaryota</taxon>
        <taxon>Metazoa</taxon>
        <taxon>Chordata</taxon>
        <taxon>Craniata</taxon>
        <taxon>Vertebrata</taxon>
        <taxon>Euteleostomi</taxon>
        <taxon>Mammalia</taxon>
        <taxon>Eutheria</taxon>
        <taxon>Euarchontoglires</taxon>
        <taxon>Primates</taxon>
        <taxon>Haplorrhini</taxon>
        <taxon>Catarrhini</taxon>
        <taxon>Cercopithecidae</taxon>
        <taxon>Cercopithecinae</taxon>
        <taxon>Papio</taxon>
    </lineage>
</organism>
<dbReference type="Ensembl" id="ENSPANT00000079888.1">
    <property type="protein sequence ID" value="ENSPANP00000056961.1"/>
    <property type="gene ID" value="ENSPANG00000046442.1"/>
</dbReference>
<proteinExistence type="inferred from homology"/>
<dbReference type="GO" id="GO:0004602">
    <property type="term" value="F:glutathione peroxidase activity"/>
    <property type="evidence" value="ECO:0007669"/>
    <property type="project" value="Ensembl"/>
</dbReference>
<dbReference type="InterPro" id="IPR040079">
    <property type="entry name" value="Glutathione_S-Trfase"/>
</dbReference>
<dbReference type="SUPFAM" id="SSF47616">
    <property type="entry name" value="GST C-terminal domain-like"/>
    <property type="match status" value="1"/>
</dbReference>
<evidence type="ECO:0000259" key="5">
    <source>
        <dbReference type="PROSITE" id="PS50405"/>
    </source>
</evidence>
<dbReference type="GO" id="GO:0006749">
    <property type="term" value="P:glutathione metabolic process"/>
    <property type="evidence" value="ECO:0007669"/>
    <property type="project" value="Ensembl"/>
</dbReference>
<dbReference type="GO" id="GO:0005504">
    <property type="term" value="F:fatty acid binding"/>
    <property type="evidence" value="ECO:0007669"/>
    <property type="project" value="Ensembl"/>
</dbReference>
<dbReference type="FunFam" id="1.20.1050.10:FF:000005">
    <property type="entry name" value="Glutathione S-transferase A1"/>
    <property type="match status" value="1"/>
</dbReference>
<gene>
    <name evidence="6" type="primary">GSTA1</name>
</gene>
<reference evidence="6" key="3">
    <citation type="submission" date="2025-09" db="UniProtKB">
        <authorList>
            <consortium name="Ensembl"/>
        </authorList>
    </citation>
    <scope>IDENTIFICATION</scope>
</reference>
<dbReference type="InterPro" id="IPR004045">
    <property type="entry name" value="Glutathione_S-Trfase_N"/>
</dbReference>
<dbReference type="PANTHER" id="PTHR11571">
    <property type="entry name" value="GLUTATHIONE S-TRANSFERASE"/>
    <property type="match status" value="1"/>
</dbReference>
<dbReference type="Pfam" id="PF02798">
    <property type="entry name" value="GST_N"/>
    <property type="match status" value="1"/>
</dbReference>